<dbReference type="AlphaFoldDB" id="A0AAJ6VJG7"/>
<evidence type="ECO:0000313" key="3">
    <source>
        <dbReference type="RefSeq" id="XP_011494364.1"/>
    </source>
</evidence>
<accession>A0AAJ6VJG7</accession>
<reference evidence="3" key="1">
    <citation type="submission" date="2025-08" db="UniProtKB">
        <authorList>
            <consortium name="RefSeq"/>
        </authorList>
    </citation>
    <scope>IDENTIFICATION</scope>
</reference>
<gene>
    <name evidence="3" type="primary">LOC105359449</name>
</gene>
<dbReference type="Proteomes" id="UP000695007">
    <property type="component" value="Unplaced"/>
</dbReference>
<proteinExistence type="predicted"/>
<sequence>MKRISVYCLVLGFLTAQASAYMVHEEPEEETDETIRGKRQQNNVGVIGNVFNNIAIKTPVTSIGTETELMTNKFQEAISANKTEAAKLEMKYNLTTSSISDIKQRQRIEAKKLVESQREQLRIYEEQLRRRQFELVLQHNKRMQEQIVQEDKRPYSHIYRDPYGFNALTKWVVGSHGTFNGHTGHGDGHVYQFFNREKPLHFGGHRQRDNQSQQFPTPVKSALPLISTSTTTTTAMTTSTSSRTSITSTSTARPTRYYEVHEVVDEGINTFAWPNWFGIINALDKATYTRPDRVQNNIAPKKVKVKLNKLPPQNKIASRDQDDYKSKYAQARKNYNASEAELTGNEIDSDLESSEKRLTMIERGEQILLPNN</sequence>
<dbReference type="GeneID" id="105359449"/>
<evidence type="ECO:0000313" key="2">
    <source>
        <dbReference type="Proteomes" id="UP000695007"/>
    </source>
</evidence>
<keyword evidence="1" id="KW-0732">Signal</keyword>
<organism evidence="2 3">
    <name type="scientific">Ceratosolen solmsi marchali</name>
    <dbReference type="NCBI Taxonomy" id="326594"/>
    <lineage>
        <taxon>Eukaryota</taxon>
        <taxon>Metazoa</taxon>
        <taxon>Ecdysozoa</taxon>
        <taxon>Arthropoda</taxon>
        <taxon>Hexapoda</taxon>
        <taxon>Insecta</taxon>
        <taxon>Pterygota</taxon>
        <taxon>Neoptera</taxon>
        <taxon>Endopterygota</taxon>
        <taxon>Hymenoptera</taxon>
        <taxon>Apocrita</taxon>
        <taxon>Proctotrupomorpha</taxon>
        <taxon>Chalcidoidea</taxon>
        <taxon>Agaonidae</taxon>
        <taxon>Agaoninae</taxon>
        <taxon>Ceratosolen</taxon>
    </lineage>
</organism>
<feature type="chain" id="PRO_5042519588" evidence="1">
    <location>
        <begin position="21"/>
        <end position="372"/>
    </location>
</feature>
<feature type="signal peptide" evidence="1">
    <location>
        <begin position="1"/>
        <end position="20"/>
    </location>
</feature>
<dbReference type="RefSeq" id="XP_011494364.1">
    <property type="nucleotide sequence ID" value="XM_011496062.1"/>
</dbReference>
<name>A0AAJ6VJG7_9HYME</name>
<keyword evidence="2" id="KW-1185">Reference proteome</keyword>
<protein>
    <submittedName>
        <fullName evidence="3">Uncharacterized protein LOC105359449</fullName>
    </submittedName>
</protein>
<evidence type="ECO:0000256" key="1">
    <source>
        <dbReference type="SAM" id="SignalP"/>
    </source>
</evidence>
<dbReference type="KEGG" id="csol:105359449"/>